<dbReference type="InterPro" id="IPR002730">
    <property type="entry name" value="Rpp29/RNP1"/>
</dbReference>
<dbReference type="Proteomes" id="UP000811609">
    <property type="component" value="Chromosome 9"/>
</dbReference>
<dbReference type="GO" id="GO:0001682">
    <property type="term" value="P:tRNA 5'-leader removal"/>
    <property type="evidence" value="ECO:0007669"/>
    <property type="project" value="InterPro"/>
</dbReference>
<dbReference type="PANTHER" id="PTHR13348">
    <property type="entry name" value="RIBONUCLEASE P SUBUNIT P29"/>
    <property type="match status" value="1"/>
</dbReference>
<dbReference type="GO" id="GO:0006364">
    <property type="term" value="P:rRNA processing"/>
    <property type="evidence" value="ECO:0007669"/>
    <property type="project" value="TreeGrafter"/>
</dbReference>
<dbReference type="InterPro" id="IPR016848">
    <property type="entry name" value="RNase_P/MRP_Rpp29-subunit"/>
</dbReference>
<dbReference type="Pfam" id="PF01868">
    <property type="entry name" value="RNase_P-MRP_p29"/>
    <property type="match status" value="1"/>
</dbReference>
<protein>
    <submittedName>
        <fullName evidence="2">Uncharacterized protein</fullName>
    </submittedName>
</protein>
<dbReference type="AlphaFoldDB" id="A0A8T1PJD6"/>
<dbReference type="PANTHER" id="PTHR13348:SF0">
    <property type="entry name" value="RIBONUCLEASE P PROTEIN SUBUNIT P29"/>
    <property type="match status" value="1"/>
</dbReference>
<feature type="compositionally biased region" description="Basic and acidic residues" evidence="1">
    <location>
        <begin position="36"/>
        <end position="45"/>
    </location>
</feature>
<reference evidence="2" key="1">
    <citation type="submission" date="2020-12" db="EMBL/GenBank/DDBJ databases">
        <title>WGS assembly of Carya illinoinensis cv. Pawnee.</title>
        <authorList>
            <person name="Platts A."/>
            <person name="Shu S."/>
            <person name="Wright S."/>
            <person name="Barry K."/>
            <person name="Edger P."/>
            <person name="Pires J.C."/>
            <person name="Schmutz J."/>
        </authorList>
    </citation>
    <scope>NUCLEOTIDE SEQUENCE</scope>
    <source>
        <tissue evidence="2">Leaf</tissue>
    </source>
</reference>
<sequence length="316" mass="35575">MATDAVLQDQRKRTLEALERRFAVEHLLQQKKSKKNVNEGDKKEPNWTNSFIASSVDKIDATVTPSLDASSKKGSFSFSVQSASKDGRWMFCTDPEENAPAYSQLSQPVHENLLGTSSKLSSKKGQMADKILHELLQNGDAALKYIQGSRSIKMDNWILLDNFVQGRGVSTGSRIRALRTHSKRSKKHMSTKELKKCGSFDLPQELHKFDVFRPMHEMWKGYMMQLLKTCGRNQLAQFILDADLHGAIILVADCKVTSFKGVCGIMIRETAETFGIITQDDVFRVVPKKNAVFIFQVDCWKVTLLGDKLTSRNLGL</sequence>
<dbReference type="EMBL" id="CM031817">
    <property type="protein sequence ID" value="KAG6643004.1"/>
    <property type="molecule type" value="Genomic_DNA"/>
</dbReference>
<gene>
    <name evidence="2" type="ORF">CIPAW_09G179800</name>
</gene>
<dbReference type="EMBL" id="CM031817">
    <property type="protein sequence ID" value="KAG6643005.1"/>
    <property type="molecule type" value="Genomic_DNA"/>
</dbReference>
<dbReference type="SMART" id="SM00538">
    <property type="entry name" value="POP4"/>
    <property type="match status" value="1"/>
</dbReference>
<proteinExistence type="predicted"/>
<organism evidence="2 3">
    <name type="scientific">Carya illinoinensis</name>
    <name type="common">Pecan</name>
    <dbReference type="NCBI Taxonomy" id="32201"/>
    <lineage>
        <taxon>Eukaryota</taxon>
        <taxon>Viridiplantae</taxon>
        <taxon>Streptophyta</taxon>
        <taxon>Embryophyta</taxon>
        <taxon>Tracheophyta</taxon>
        <taxon>Spermatophyta</taxon>
        <taxon>Magnoliopsida</taxon>
        <taxon>eudicotyledons</taxon>
        <taxon>Gunneridae</taxon>
        <taxon>Pentapetalae</taxon>
        <taxon>rosids</taxon>
        <taxon>fabids</taxon>
        <taxon>Fagales</taxon>
        <taxon>Juglandaceae</taxon>
        <taxon>Carya</taxon>
    </lineage>
</organism>
<evidence type="ECO:0000313" key="3">
    <source>
        <dbReference type="Proteomes" id="UP000811609"/>
    </source>
</evidence>
<accession>A0A8T1PJD6</accession>
<evidence type="ECO:0000313" key="2">
    <source>
        <dbReference type="EMBL" id="KAG6643005.1"/>
    </source>
</evidence>
<comment type="caution">
    <text evidence="2">The sequence shown here is derived from an EMBL/GenBank/DDBJ whole genome shotgun (WGS) entry which is preliminary data.</text>
</comment>
<dbReference type="GO" id="GO:0000172">
    <property type="term" value="C:ribonuclease MRP complex"/>
    <property type="evidence" value="ECO:0007669"/>
    <property type="project" value="InterPro"/>
</dbReference>
<name>A0A8T1PJD6_CARIL</name>
<dbReference type="GO" id="GO:0033204">
    <property type="term" value="F:ribonuclease P RNA binding"/>
    <property type="evidence" value="ECO:0007669"/>
    <property type="project" value="InterPro"/>
</dbReference>
<keyword evidence="3" id="KW-1185">Reference proteome</keyword>
<dbReference type="GO" id="GO:0030677">
    <property type="term" value="C:ribonuclease P complex"/>
    <property type="evidence" value="ECO:0007669"/>
    <property type="project" value="InterPro"/>
</dbReference>
<feature type="region of interest" description="Disordered" evidence="1">
    <location>
        <begin position="29"/>
        <end position="48"/>
    </location>
</feature>
<evidence type="ECO:0000256" key="1">
    <source>
        <dbReference type="SAM" id="MobiDB-lite"/>
    </source>
</evidence>